<evidence type="ECO:0008006" key="4">
    <source>
        <dbReference type="Google" id="ProtNLM"/>
    </source>
</evidence>
<reference evidence="2 3" key="1">
    <citation type="journal article" date="2013" name="Genome Announc.">
        <title>Genome Sequence of Mycoplasma columbinum Strain SF7.</title>
        <authorList>
            <person name="Guo Z."/>
            <person name="Xu X."/>
            <person name="Zheng Q."/>
            <person name="Li T."/>
            <person name="Kuang S."/>
            <person name="Zhang Z."/>
            <person name="Chen Y."/>
            <person name="Lu X."/>
            <person name="Zhou R."/>
            <person name="Bi D."/>
            <person name="Jin H."/>
        </authorList>
    </citation>
    <scope>NUCLEOTIDE SEQUENCE [LARGE SCALE GENOMIC DNA]</scope>
    <source>
        <strain evidence="2 3">SF7</strain>
    </source>
</reference>
<organism evidence="2 3">
    <name type="scientific">Mycoplasmopsis columbina SF7</name>
    <dbReference type="NCBI Taxonomy" id="1037410"/>
    <lineage>
        <taxon>Bacteria</taxon>
        <taxon>Bacillati</taxon>
        <taxon>Mycoplasmatota</taxon>
        <taxon>Mycoplasmoidales</taxon>
        <taxon>Metamycoplasmataceae</taxon>
        <taxon>Mycoplasmopsis</taxon>
    </lineage>
</organism>
<proteinExistence type="predicted"/>
<evidence type="ECO:0000313" key="3">
    <source>
        <dbReference type="Proteomes" id="UP000004978"/>
    </source>
</evidence>
<dbReference type="EMBL" id="AFXA01000009">
    <property type="protein sequence ID" value="EGV00309.1"/>
    <property type="molecule type" value="Genomic_DNA"/>
</dbReference>
<comment type="caution">
    <text evidence="2">The sequence shown here is derived from an EMBL/GenBank/DDBJ whole genome shotgun (WGS) entry which is preliminary data.</text>
</comment>
<dbReference type="Proteomes" id="UP000004978">
    <property type="component" value="Unassembled WGS sequence"/>
</dbReference>
<feature type="transmembrane region" description="Helical" evidence="1">
    <location>
        <begin position="157"/>
        <end position="178"/>
    </location>
</feature>
<keyword evidence="1" id="KW-0472">Membrane</keyword>
<keyword evidence="1" id="KW-0812">Transmembrane</keyword>
<sequence length="188" mass="22287">MKNKNKQSLNFISFLTQILISTTLAIAFAYMTHNHFISTTQRFLNKTFVAMIIISLTSLGILLSYAIYLWKKHKIKFRDLSKHIFLNYFCFWEEKMNEKYQTSQNKYSLKKTNYLFSFIALILIYVIVTFFTLITLNNYVRSLLETIETYQILLGEVFLMISVIFLPFIFQALASYLLTRRISNKKSI</sequence>
<keyword evidence="3" id="KW-1185">Reference proteome</keyword>
<gene>
    <name evidence="2" type="ORF">MCSF7_00849</name>
</gene>
<evidence type="ECO:0000313" key="2">
    <source>
        <dbReference type="EMBL" id="EGV00309.1"/>
    </source>
</evidence>
<dbReference type="STRING" id="1037410.MCSF7_00849"/>
<feature type="transmembrane region" description="Helical" evidence="1">
    <location>
        <begin position="48"/>
        <end position="70"/>
    </location>
</feature>
<keyword evidence="1" id="KW-1133">Transmembrane helix</keyword>
<dbReference type="AlphaFoldDB" id="F9UJW3"/>
<evidence type="ECO:0000256" key="1">
    <source>
        <dbReference type="SAM" id="Phobius"/>
    </source>
</evidence>
<feature type="transmembrane region" description="Helical" evidence="1">
    <location>
        <begin position="12"/>
        <end position="33"/>
    </location>
</feature>
<protein>
    <recommendedName>
        <fullName evidence="4">Transmembrane protein</fullName>
    </recommendedName>
</protein>
<accession>F9UJW3</accession>
<name>F9UJW3_9BACT</name>
<dbReference type="RefSeq" id="WP_006608580.1">
    <property type="nucleotide sequence ID" value="NZ_AFXA01000009.1"/>
</dbReference>
<feature type="transmembrane region" description="Helical" evidence="1">
    <location>
        <begin position="114"/>
        <end position="137"/>
    </location>
</feature>